<keyword evidence="4" id="KW-1185">Reference proteome</keyword>
<evidence type="ECO:0000313" key="4">
    <source>
        <dbReference type="Proteomes" id="UP000481360"/>
    </source>
</evidence>
<feature type="region of interest" description="Disordered" evidence="1">
    <location>
        <begin position="204"/>
        <end position="303"/>
    </location>
</feature>
<evidence type="ECO:0000256" key="2">
    <source>
        <dbReference type="SAM" id="Phobius"/>
    </source>
</evidence>
<sequence>MNADAKRLERTGRIVASSTWVIAGVVMVYGVLTVTPWLVQEGIPEWSAWMLPPAVDAALVLALVGDRTLAQYGRTTGWGTTLRAVTGLVTLGLNVAPSALEKNVVGVALHAVGPVLLWVATEAAGAYQRAFTDLARELADHAGAPGASLVTGPGEDLAAAGEHQVQADLVAVPHQPGATVPRQFARWRTRTWWSAPARCWRPPAQRAARSAAPGWHGNWGSPRTRPARCSPKPGARAWRPSTSTPPRRWQHMPKPMPKDDAMGELVPFPGATPGPGSPAPAAEVEPAGTVLDGELLSTRRAPN</sequence>
<dbReference type="Proteomes" id="UP000481360">
    <property type="component" value="Unassembled WGS sequence"/>
</dbReference>
<name>A0A7C9RV09_9PSEU</name>
<organism evidence="3 4">
    <name type="scientific">Lentzea alba</name>
    <dbReference type="NCBI Taxonomy" id="2714351"/>
    <lineage>
        <taxon>Bacteria</taxon>
        <taxon>Bacillati</taxon>
        <taxon>Actinomycetota</taxon>
        <taxon>Actinomycetes</taxon>
        <taxon>Pseudonocardiales</taxon>
        <taxon>Pseudonocardiaceae</taxon>
        <taxon>Lentzea</taxon>
    </lineage>
</organism>
<accession>A0A7C9RV09</accession>
<dbReference type="EMBL" id="JAAMPJ010000009">
    <property type="protein sequence ID" value="NGY63407.1"/>
    <property type="molecule type" value="Genomic_DNA"/>
</dbReference>
<dbReference type="InterPro" id="IPR021235">
    <property type="entry name" value="DUF2637"/>
</dbReference>
<protein>
    <submittedName>
        <fullName evidence="3">DUF2637 domain-containing protein</fullName>
    </submittedName>
</protein>
<comment type="caution">
    <text evidence="3">The sequence shown here is derived from an EMBL/GenBank/DDBJ whole genome shotgun (WGS) entry which is preliminary data.</text>
</comment>
<dbReference type="Pfam" id="PF10935">
    <property type="entry name" value="DUF2637"/>
    <property type="match status" value="1"/>
</dbReference>
<feature type="compositionally biased region" description="Low complexity" evidence="1">
    <location>
        <begin position="279"/>
        <end position="290"/>
    </location>
</feature>
<proteinExistence type="predicted"/>
<evidence type="ECO:0000256" key="1">
    <source>
        <dbReference type="SAM" id="MobiDB-lite"/>
    </source>
</evidence>
<keyword evidence="2" id="KW-0472">Membrane</keyword>
<keyword evidence="2" id="KW-0812">Transmembrane</keyword>
<feature type="transmembrane region" description="Helical" evidence="2">
    <location>
        <begin position="20"/>
        <end position="40"/>
    </location>
</feature>
<gene>
    <name evidence="3" type="ORF">G7043_31240</name>
</gene>
<dbReference type="AlphaFoldDB" id="A0A7C9RV09"/>
<keyword evidence="2" id="KW-1133">Transmembrane helix</keyword>
<reference evidence="3 4" key="1">
    <citation type="submission" date="2020-03" db="EMBL/GenBank/DDBJ databases">
        <title>Isolation and identification of active actinomycetes.</title>
        <authorList>
            <person name="Sun X."/>
        </authorList>
    </citation>
    <scope>NUCLEOTIDE SEQUENCE [LARGE SCALE GENOMIC DNA]</scope>
    <source>
        <strain evidence="3 4">NEAU-D13</strain>
    </source>
</reference>
<dbReference type="RefSeq" id="WP_166051725.1">
    <property type="nucleotide sequence ID" value="NZ_JAAMPJ010000009.1"/>
</dbReference>
<evidence type="ECO:0000313" key="3">
    <source>
        <dbReference type="EMBL" id="NGY63407.1"/>
    </source>
</evidence>
<feature type="compositionally biased region" description="Low complexity" evidence="1">
    <location>
        <begin position="204"/>
        <end position="213"/>
    </location>
</feature>